<keyword evidence="4" id="KW-0129">CBS domain</keyword>
<dbReference type="RefSeq" id="WP_066099196.1">
    <property type="nucleotide sequence ID" value="NZ_CP016027.1"/>
</dbReference>
<dbReference type="Gene3D" id="3.10.580.10">
    <property type="entry name" value="CBS-domain"/>
    <property type="match status" value="1"/>
</dbReference>
<evidence type="ECO:0000313" key="8">
    <source>
        <dbReference type="EMBL" id="ANJ66834.1"/>
    </source>
</evidence>
<name>A0A191ZG26_9GAMM</name>
<evidence type="ECO:0000256" key="1">
    <source>
        <dbReference type="ARBA" id="ARBA00000085"/>
    </source>
</evidence>
<dbReference type="InterPro" id="IPR036890">
    <property type="entry name" value="HATPase_C_sf"/>
</dbReference>
<dbReference type="SUPFAM" id="SSF55874">
    <property type="entry name" value="ATPase domain of HSP90 chaperone/DNA topoisomerase II/histidine kinase"/>
    <property type="match status" value="1"/>
</dbReference>
<dbReference type="PANTHER" id="PTHR43065:SF50">
    <property type="entry name" value="HISTIDINE KINASE"/>
    <property type="match status" value="1"/>
</dbReference>
<sequence length="465" mass="51204">MSSPLRALLESVPPLSADLPLNEVTDRFQQGGFERMLSLAVVDEKNQPIGLISRHALMELLLNKYSRDLFGKRPIRFFMNATPVVVSLSDAVTEVISTVTSQIRIPIVEDFIFTESDGTYAGLGSVADVLKMVEQRLGQRNQALAKANQEIKASQAHLIQSEKMAALGQMVAGVAHEINTPLGYVGNNVQMAQEMLVQIQDLMQEYEHLFDGLVNQTAEPQEIEARIQSIASMREDFDVVSDLADLNELFQDTRFGLKQIGEIVQSLKNFARVDRASTDRVNLIENIETALTVGQHHLKNKVTIEKRFEPIPDVPCAPSQINQVLLNILTNAAHAINHDRGRLLIRTYVRGPFACISIEDNGSGISDEHVARIFEPFYTTKKVGEGTGLGLSISYRIIKDHGGDIRLATKVGVGTRFEICLPIEGPSATNTARDDAQDAEPSATAGMRSTHHDDLPENTIMVGSI</sequence>
<gene>
    <name evidence="8" type="ORF">A9404_05090</name>
</gene>
<dbReference type="InterPro" id="IPR046342">
    <property type="entry name" value="CBS_dom_sf"/>
</dbReference>
<dbReference type="InterPro" id="IPR005467">
    <property type="entry name" value="His_kinase_dom"/>
</dbReference>
<dbReference type="PROSITE" id="PS50109">
    <property type="entry name" value="HIS_KIN"/>
    <property type="match status" value="1"/>
</dbReference>
<protein>
    <recommendedName>
        <fullName evidence="2">histidine kinase</fullName>
        <ecNumber evidence="2">2.7.13.3</ecNumber>
    </recommendedName>
</protein>
<dbReference type="InterPro" id="IPR000644">
    <property type="entry name" value="CBS_dom"/>
</dbReference>
<dbReference type="EC" id="2.7.13.3" evidence="2"/>
<dbReference type="PANTHER" id="PTHR43065">
    <property type="entry name" value="SENSOR HISTIDINE KINASE"/>
    <property type="match status" value="1"/>
</dbReference>
<feature type="region of interest" description="Disordered" evidence="5">
    <location>
        <begin position="428"/>
        <end position="465"/>
    </location>
</feature>
<evidence type="ECO:0000313" key="9">
    <source>
        <dbReference type="Proteomes" id="UP000078596"/>
    </source>
</evidence>
<keyword evidence="3" id="KW-0597">Phosphoprotein</keyword>
<dbReference type="STRING" id="1860122.A9404_05090"/>
<dbReference type="SMART" id="SM00387">
    <property type="entry name" value="HATPase_c"/>
    <property type="match status" value="1"/>
</dbReference>
<comment type="catalytic activity">
    <reaction evidence="1">
        <text>ATP + protein L-histidine = ADP + protein N-phospho-L-histidine.</text>
        <dbReference type="EC" id="2.7.13.3"/>
    </reaction>
</comment>
<evidence type="ECO:0000256" key="2">
    <source>
        <dbReference type="ARBA" id="ARBA00012438"/>
    </source>
</evidence>
<feature type="domain" description="Histidine kinase" evidence="6">
    <location>
        <begin position="173"/>
        <end position="425"/>
    </location>
</feature>
<dbReference type="Pfam" id="PF00571">
    <property type="entry name" value="CBS"/>
    <property type="match status" value="1"/>
</dbReference>
<dbReference type="InterPro" id="IPR003594">
    <property type="entry name" value="HATPase_dom"/>
</dbReference>
<dbReference type="EMBL" id="CP016027">
    <property type="protein sequence ID" value="ANJ66834.1"/>
    <property type="molecule type" value="Genomic_DNA"/>
</dbReference>
<dbReference type="SUPFAM" id="SSF54631">
    <property type="entry name" value="CBS-domain pair"/>
    <property type="match status" value="1"/>
</dbReference>
<dbReference type="Gene3D" id="3.30.565.10">
    <property type="entry name" value="Histidine kinase-like ATPase, C-terminal domain"/>
    <property type="match status" value="1"/>
</dbReference>
<accession>A0A191ZG26</accession>
<feature type="domain" description="CBS" evidence="7">
    <location>
        <begin position="1"/>
        <end position="69"/>
    </location>
</feature>
<dbReference type="InterPro" id="IPR004358">
    <property type="entry name" value="Sig_transdc_His_kin-like_C"/>
</dbReference>
<dbReference type="KEGG" id="haz:A9404_05090"/>
<evidence type="ECO:0000259" key="6">
    <source>
        <dbReference type="PROSITE" id="PS50109"/>
    </source>
</evidence>
<proteinExistence type="predicted"/>
<evidence type="ECO:0000256" key="4">
    <source>
        <dbReference type="PROSITE-ProRule" id="PRU00703"/>
    </source>
</evidence>
<dbReference type="Pfam" id="PF02518">
    <property type="entry name" value="HATPase_c"/>
    <property type="match status" value="1"/>
</dbReference>
<dbReference type="Gene3D" id="1.10.287.130">
    <property type="match status" value="1"/>
</dbReference>
<keyword evidence="9" id="KW-1185">Reference proteome</keyword>
<evidence type="ECO:0000256" key="3">
    <source>
        <dbReference type="ARBA" id="ARBA00022553"/>
    </source>
</evidence>
<organism evidence="8 9">
    <name type="scientific">Halothiobacillus diazotrophicus</name>
    <dbReference type="NCBI Taxonomy" id="1860122"/>
    <lineage>
        <taxon>Bacteria</taxon>
        <taxon>Pseudomonadati</taxon>
        <taxon>Pseudomonadota</taxon>
        <taxon>Gammaproteobacteria</taxon>
        <taxon>Chromatiales</taxon>
        <taxon>Halothiobacillaceae</taxon>
        <taxon>Halothiobacillus</taxon>
    </lineage>
</organism>
<dbReference type="AlphaFoldDB" id="A0A191ZG26"/>
<dbReference type="GO" id="GO:0000155">
    <property type="term" value="F:phosphorelay sensor kinase activity"/>
    <property type="evidence" value="ECO:0007669"/>
    <property type="project" value="InterPro"/>
</dbReference>
<evidence type="ECO:0000256" key="5">
    <source>
        <dbReference type="SAM" id="MobiDB-lite"/>
    </source>
</evidence>
<dbReference type="CDD" id="cd00082">
    <property type="entry name" value="HisKA"/>
    <property type="match status" value="1"/>
</dbReference>
<dbReference type="Proteomes" id="UP000078596">
    <property type="component" value="Chromosome"/>
</dbReference>
<dbReference type="PROSITE" id="PS51371">
    <property type="entry name" value="CBS"/>
    <property type="match status" value="1"/>
</dbReference>
<dbReference type="InterPro" id="IPR036097">
    <property type="entry name" value="HisK_dim/P_sf"/>
</dbReference>
<dbReference type="PRINTS" id="PR00344">
    <property type="entry name" value="BCTRLSENSOR"/>
</dbReference>
<evidence type="ECO:0000259" key="7">
    <source>
        <dbReference type="PROSITE" id="PS51371"/>
    </source>
</evidence>
<reference evidence="8 9" key="1">
    <citation type="submission" date="2016-06" db="EMBL/GenBank/DDBJ databases">
        <title>Insight into the functional genes involving in sulfur oxidation in Pearl River water.</title>
        <authorList>
            <person name="Luo J."/>
            <person name="Tan X."/>
            <person name="Lin W."/>
        </authorList>
    </citation>
    <scope>NUCLEOTIDE SEQUENCE [LARGE SCALE GENOMIC DNA]</scope>
    <source>
        <strain evidence="8 9">LS2</strain>
    </source>
</reference>
<dbReference type="SUPFAM" id="SSF47384">
    <property type="entry name" value="Homodimeric domain of signal transducing histidine kinase"/>
    <property type="match status" value="1"/>
</dbReference>
<dbReference type="OrthoDB" id="1931120at2"/>
<dbReference type="InterPro" id="IPR003661">
    <property type="entry name" value="HisK_dim/P_dom"/>
</dbReference>